<gene>
    <name evidence="1" type="ORF">BCO9919_05543</name>
</gene>
<dbReference type="Proteomes" id="UP000494322">
    <property type="component" value="Unassembled WGS sequence"/>
</dbReference>
<reference evidence="1 2" key="1">
    <citation type="submission" date="2020-04" db="EMBL/GenBank/DDBJ databases">
        <authorList>
            <person name="Depoorter E."/>
        </authorList>
    </citation>
    <scope>NUCLEOTIDE SEQUENCE [LARGE SCALE GENOMIC DNA]</scope>
    <source>
        <strain evidence="1 2">BCC0132</strain>
    </source>
</reference>
<dbReference type="EMBL" id="CABWIK020000043">
    <property type="protein sequence ID" value="CAB3972944.1"/>
    <property type="molecule type" value="Genomic_DNA"/>
</dbReference>
<proteinExistence type="predicted"/>
<evidence type="ECO:0000313" key="1">
    <source>
        <dbReference type="EMBL" id="CAB3972944.1"/>
    </source>
</evidence>
<accession>A0A6J5JM30</accession>
<sequence length="49" mass="5155">MEVPVSYVQVTACAEREIQHHLSEAASRPRGSHAADLHLGAAIGAMSQA</sequence>
<dbReference type="AlphaFoldDB" id="A0A6J5JM30"/>
<evidence type="ECO:0000313" key="2">
    <source>
        <dbReference type="Proteomes" id="UP000494322"/>
    </source>
</evidence>
<organism evidence="1 2">
    <name type="scientific">Burkholderia cenocepacia</name>
    <dbReference type="NCBI Taxonomy" id="95486"/>
    <lineage>
        <taxon>Bacteria</taxon>
        <taxon>Pseudomonadati</taxon>
        <taxon>Pseudomonadota</taxon>
        <taxon>Betaproteobacteria</taxon>
        <taxon>Burkholderiales</taxon>
        <taxon>Burkholderiaceae</taxon>
        <taxon>Burkholderia</taxon>
        <taxon>Burkholderia cepacia complex</taxon>
    </lineage>
</organism>
<name>A0A6J5JM30_9BURK</name>
<protein>
    <submittedName>
        <fullName evidence="1">Uncharacterized protein</fullName>
    </submittedName>
</protein>